<organism evidence="2 3">
    <name type="scientific">Hymenobacter jejuensis</name>
    <dbReference type="NCBI Taxonomy" id="2502781"/>
    <lineage>
        <taxon>Bacteria</taxon>
        <taxon>Pseudomonadati</taxon>
        <taxon>Bacteroidota</taxon>
        <taxon>Cytophagia</taxon>
        <taxon>Cytophagales</taxon>
        <taxon>Hymenobacteraceae</taxon>
        <taxon>Hymenobacter</taxon>
    </lineage>
</organism>
<dbReference type="OrthoDB" id="852250at2"/>
<dbReference type="RefSeq" id="WP_139514471.1">
    <property type="nucleotide sequence ID" value="NZ_CP040896.1"/>
</dbReference>
<sequence length="206" mass="22983">MKILFLLLFISSNPAASAGALPPYTIQVSAHSAASGRRFDITMRRERRTVTLIYQKQEGVNQAQLRADPLYGKLARQLQPSLPRDSIKALSDALEVIIEKHSYFTKDSLLLPVARNKALVVLLDSAYLASPETLENPEANRSRIVLDGTGFRFSFLTEGKTVKQAYVRAPSPHTHALLYRLITVPLNLYRSKHPNSFLDKATTSGY</sequence>
<keyword evidence="3" id="KW-1185">Reference proteome</keyword>
<dbReference type="Proteomes" id="UP000305398">
    <property type="component" value="Chromosome"/>
</dbReference>
<accession>A0A5B7ZXL3</accession>
<protein>
    <submittedName>
        <fullName evidence="2">Uncharacterized protein</fullName>
    </submittedName>
</protein>
<dbReference type="AlphaFoldDB" id="A0A5B7ZXL3"/>
<dbReference type="KEGG" id="hyj:FHG12_03935"/>
<keyword evidence="1" id="KW-0732">Signal</keyword>
<dbReference type="EMBL" id="CP040896">
    <property type="protein sequence ID" value="QDA59305.1"/>
    <property type="molecule type" value="Genomic_DNA"/>
</dbReference>
<gene>
    <name evidence="2" type="ORF">FHG12_03935</name>
</gene>
<feature type="chain" id="PRO_5023073649" evidence="1">
    <location>
        <begin position="19"/>
        <end position="206"/>
    </location>
</feature>
<evidence type="ECO:0000313" key="2">
    <source>
        <dbReference type="EMBL" id="QDA59305.1"/>
    </source>
</evidence>
<evidence type="ECO:0000313" key="3">
    <source>
        <dbReference type="Proteomes" id="UP000305398"/>
    </source>
</evidence>
<feature type="signal peptide" evidence="1">
    <location>
        <begin position="1"/>
        <end position="18"/>
    </location>
</feature>
<reference evidence="2 3" key="1">
    <citation type="submission" date="2019-06" db="EMBL/GenBank/DDBJ databases">
        <authorList>
            <person name="Srinivasan S."/>
        </authorList>
    </citation>
    <scope>NUCLEOTIDE SEQUENCE [LARGE SCALE GENOMIC DNA]</scope>
    <source>
        <strain evidence="2 3">17J68-5</strain>
    </source>
</reference>
<name>A0A5B7ZXL3_9BACT</name>
<proteinExistence type="predicted"/>
<evidence type="ECO:0000256" key="1">
    <source>
        <dbReference type="SAM" id="SignalP"/>
    </source>
</evidence>